<dbReference type="KEGG" id="dci:103508285"/>
<dbReference type="PaxDb" id="121845-A0A1S3CZR0"/>
<dbReference type="SUPFAM" id="SSF56655">
    <property type="entry name" value="Carbohydrate phosphatase"/>
    <property type="match status" value="1"/>
</dbReference>
<dbReference type="STRING" id="121845.A0A1S3CZR0"/>
<evidence type="ECO:0000313" key="3">
    <source>
        <dbReference type="RefSeq" id="XP_008471053.1"/>
    </source>
</evidence>
<dbReference type="Gene3D" id="3.30.540.10">
    <property type="entry name" value="Fructose-1,6-Bisphosphatase, subunit A, domain 1"/>
    <property type="match status" value="1"/>
</dbReference>
<name>A0A1S3CZR0_DIACI</name>
<proteinExistence type="inferred from homology"/>
<dbReference type="OMA" id="ERRELFW"/>
<reference evidence="3" key="1">
    <citation type="submission" date="2025-08" db="UniProtKB">
        <authorList>
            <consortium name="RefSeq"/>
        </authorList>
    </citation>
    <scope>IDENTIFICATION</scope>
</reference>
<dbReference type="GO" id="GO:0008934">
    <property type="term" value="F:inositol monophosphate 1-phosphatase activity"/>
    <property type="evidence" value="ECO:0007669"/>
    <property type="project" value="TreeGrafter"/>
</dbReference>
<organism evidence="2 3">
    <name type="scientific">Diaphorina citri</name>
    <name type="common">Asian citrus psyllid</name>
    <dbReference type="NCBI Taxonomy" id="121845"/>
    <lineage>
        <taxon>Eukaryota</taxon>
        <taxon>Metazoa</taxon>
        <taxon>Ecdysozoa</taxon>
        <taxon>Arthropoda</taxon>
        <taxon>Hexapoda</taxon>
        <taxon>Insecta</taxon>
        <taxon>Pterygota</taxon>
        <taxon>Neoptera</taxon>
        <taxon>Paraneoptera</taxon>
        <taxon>Hemiptera</taxon>
        <taxon>Sternorrhyncha</taxon>
        <taxon>Psylloidea</taxon>
        <taxon>Psyllidae</taxon>
        <taxon>Diaphorininae</taxon>
        <taxon>Diaphorina</taxon>
    </lineage>
</organism>
<evidence type="ECO:0000256" key="1">
    <source>
        <dbReference type="ARBA" id="ARBA00009759"/>
    </source>
</evidence>
<evidence type="ECO:0000313" key="2">
    <source>
        <dbReference type="Proteomes" id="UP000079169"/>
    </source>
</evidence>
<dbReference type="PANTHER" id="PTHR20854:SF4">
    <property type="entry name" value="INOSITOL-1-MONOPHOSPHATASE-RELATED"/>
    <property type="match status" value="1"/>
</dbReference>
<protein>
    <submittedName>
        <fullName evidence="3">Inositol monophosphatase 1-like</fullName>
    </submittedName>
</protein>
<dbReference type="GeneID" id="103508285"/>
<dbReference type="InterPro" id="IPR000760">
    <property type="entry name" value="Inositol_monophosphatase-like"/>
</dbReference>
<dbReference type="RefSeq" id="XP_008471053.1">
    <property type="nucleotide sequence ID" value="XM_008472831.3"/>
</dbReference>
<dbReference type="PANTHER" id="PTHR20854">
    <property type="entry name" value="INOSITOL MONOPHOSPHATASE"/>
    <property type="match status" value="1"/>
</dbReference>
<comment type="similarity">
    <text evidence="1">Belongs to the inositol monophosphatase superfamily.</text>
</comment>
<keyword evidence="2" id="KW-1185">Reference proteome</keyword>
<gene>
    <name evidence="3" type="primary">LOC103508285</name>
</gene>
<sequence>MLPTQEMEDFVVNLAKECGELVRERNKQKKKVEEKLNAVDLVTETDKEVEKRLIAGISEKYPDHK</sequence>
<dbReference type="Pfam" id="PF00459">
    <property type="entry name" value="Inositol_P"/>
    <property type="match status" value="1"/>
</dbReference>
<dbReference type="GO" id="GO:0006020">
    <property type="term" value="P:inositol metabolic process"/>
    <property type="evidence" value="ECO:0007669"/>
    <property type="project" value="TreeGrafter"/>
</dbReference>
<dbReference type="GO" id="GO:0007165">
    <property type="term" value="P:signal transduction"/>
    <property type="evidence" value="ECO:0007669"/>
    <property type="project" value="TreeGrafter"/>
</dbReference>
<dbReference type="AlphaFoldDB" id="A0A1S3CZR0"/>
<dbReference type="Proteomes" id="UP000079169">
    <property type="component" value="Unplaced"/>
</dbReference>
<accession>A0A1S3CZR0</accession>